<dbReference type="Proteomes" id="UP000184188">
    <property type="component" value="Unassembled WGS sequence"/>
</dbReference>
<proteinExistence type="predicted"/>
<accession>A0A1L9SQA3</accession>
<dbReference type="GeneID" id="34608793"/>
<dbReference type="EMBL" id="KV878338">
    <property type="protein sequence ID" value="OJJ49267.1"/>
    <property type="molecule type" value="Genomic_DNA"/>
</dbReference>
<evidence type="ECO:0000313" key="1">
    <source>
        <dbReference type="EMBL" id="OJJ49267.1"/>
    </source>
</evidence>
<protein>
    <submittedName>
        <fullName evidence="1">Uncharacterized protein</fullName>
    </submittedName>
</protein>
<name>A0A1L9SQA3_9EURO</name>
<dbReference type="VEuPathDB" id="FungiDB:ASPZODRAFT_129689"/>
<dbReference type="AlphaFoldDB" id="A0A1L9SQA3"/>
<evidence type="ECO:0000313" key="2">
    <source>
        <dbReference type="Proteomes" id="UP000184188"/>
    </source>
</evidence>
<reference evidence="2" key="1">
    <citation type="journal article" date="2017" name="Genome Biol.">
        <title>Comparative genomics reveals high biological diversity and specific adaptations in the industrially and medically important fungal genus Aspergillus.</title>
        <authorList>
            <person name="de Vries R.P."/>
            <person name="Riley R."/>
            <person name="Wiebenga A."/>
            <person name="Aguilar-Osorio G."/>
            <person name="Amillis S."/>
            <person name="Uchima C.A."/>
            <person name="Anderluh G."/>
            <person name="Asadollahi M."/>
            <person name="Askin M."/>
            <person name="Barry K."/>
            <person name="Battaglia E."/>
            <person name="Bayram O."/>
            <person name="Benocci T."/>
            <person name="Braus-Stromeyer S.A."/>
            <person name="Caldana C."/>
            <person name="Canovas D."/>
            <person name="Cerqueira G.C."/>
            <person name="Chen F."/>
            <person name="Chen W."/>
            <person name="Choi C."/>
            <person name="Clum A."/>
            <person name="Dos Santos R.A."/>
            <person name="Damasio A.R."/>
            <person name="Diallinas G."/>
            <person name="Emri T."/>
            <person name="Fekete E."/>
            <person name="Flipphi M."/>
            <person name="Freyberg S."/>
            <person name="Gallo A."/>
            <person name="Gournas C."/>
            <person name="Habgood R."/>
            <person name="Hainaut M."/>
            <person name="Harispe M.L."/>
            <person name="Henrissat B."/>
            <person name="Hilden K.S."/>
            <person name="Hope R."/>
            <person name="Hossain A."/>
            <person name="Karabika E."/>
            <person name="Karaffa L."/>
            <person name="Karanyi Z."/>
            <person name="Krasevec N."/>
            <person name="Kuo A."/>
            <person name="Kusch H."/>
            <person name="LaButti K."/>
            <person name="Lagendijk E.L."/>
            <person name="Lapidus A."/>
            <person name="Levasseur A."/>
            <person name="Lindquist E."/>
            <person name="Lipzen A."/>
            <person name="Logrieco A.F."/>
            <person name="MacCabe A."/>
            <person name="Maekelae M.R."/>
            <person name="Malavazi I."/>
            <person name="Melin P."/>
            <person name="Meyer V."/>
            <person name="Mielnichuk N."/>
            <person name="Miskei M."/>
            <person name="Molnar A.P."/>
            <person name="Mule G."/>
            <person name="Ngan C.Y."/>
            <person name="Orejas M."/>
            <person name="Orosz E."/>
            <person name="Ouedraogo J.P."/>
            <person name="Overkamp K.M."/>
            <person name="Park H.-S."/>
            <person name="Perrone G."/>
            <person name="Piumi F."/>
            <person name="Punt P.J."/>
            <person name="Ram A.F."/>
            <person name="Ramon A."/>
            <person name="Rauscher S."/>
            <person name="Record E."/>
            <person name="Riano-Pachon D.M."/>
            <person name="Robert V."/>
            <person name="Roehrig J."/>
            <person name="Ruller R."/>
            <person name="Salamov A."/>
            <person name="Salih N.S."/>
            <person name="Samson R.A."/>
            <person name="Sandor E."/>
            <person name="Sanguinetti M."/>
            <person name="Schuetze T."/>
            <person name="Sepcic K."/>
            <person name="Shelest E."/>
            <person name="Sherlock G."/>
            <person name="Sophianopoulou V."/>
            <person name="Squina F.M."/>
            <person name="Sun H."/>
            <person name="Susca A."/>
            <person name="Todd R.B."/>
            <person name="Tsang A."/>
            <person name="Unkles S.E."/>
            <person name="van de Wiele N."/>
            <person name="van Rossen-Uffink D."/>
            <person name="Oliveira J.V."/>
            <person name="Vesth T.C."/>
            <person name="Visser J."/>
            <person name="Yu J.-H."/>
            <person name="Zhou M."/>
            <person name="Andersen M.R."/>
            <person name="Archer D.B."/>
            <person name="Baker S.E."/>
            <person name="Benoit I."/>
            <person name="Brakhage A.A."/>
            <person name="Braus G.H."/>
            <person name="Fischer R."/>
            <person name="Frisvad J.C."/>
            <person name="Goldman G.H."/>
            <person name="Houbraken J."/>
            <person name="Oakley B."/>
            <person name="Pocsi I."/>
            <person name="Scazzocchio C."/>
            <person name="Seiboth B."/>
            <person name="vanKuyk P.A."/>
            <person name="Wortman J."/>
            <person name="Dyer P.S."/>
            <person name="Grigoriev I.V."/>
        </authorList>
    </citation>
    <scope>NUCLEOTIDE SEQUENCE [LARGE SCALE GENOMIC DNA]</scope>
    <source>
        <strain evidence="2">CBS 506.65</strain>
    </source>
</reference>
<keyword evidence="2" id="KW-1185">Reference proteome</keyword>
<gene>
    <name evidence="1" type="ORF">ASPZODRAFT_129689</name>
</gene>
<dbReference type="RefSeq" id="XP_022583777.1">
    <property type="nucleotide sequence ID" value="XM_022722328.1"/>
</dbReference>
<organism evidence="1 2">
    <name type="scientific">Penicilliopsis zonata CBS 506.65</name>
    <dbReference type="NCBI Taxonomy" id="1073090"/>
    <lineage>
        <taxon>Eukaryota</taxon>
        <taxon>Fungi</taxon>
        <taxon>Dikarya</taxon>
        <taxon>Ascomycota</taxon>
        <taxon>Pezizomycotina</taxon>
        <taxon>Eurotiomycetes</taxon>
        <taxon>Eurotiomycetidae</taxon>
        <taxon>Eurotiales</taxon>
        <taxon>Aspergillaceae</taxon>
        <taxon>Penicilliopsis</taxon>
    </lineage>
</organism>
<sequence>MQRGSSKATPVARLFSGERYVNRQCYGALVVSENGRCRRINHVEFFEQELDP</sequence>